<dbReference type="GO" id="GO:0071978">
    <property type="term" value="P:bacterial-type flagellum-dependent swarming motility"/>
    <property type="evidence" value="ECO:0007669"/>
    <property type="project" value="TreeGrafter"/>
</dbReference>
<gene>
    <name evidence="3" type="primary">flgE_8</name>
    <name evidence="3" type="ORF">SDC9_181412</name>
</gene>
<evidence type="ECO:0000256" key="1">
    <source>
        <dbReference type="ARBA" id="ARBA00009677"/>
    </source>
</evidence>
<dbReference type="GO" id="GO:0009288">
    <property type="term" value="C:bacterial-type flagellum"/>
    <property type="evidence" value="ECO:0007669"/>
    <property type="project" value="TreeGrafter"/>
</dbReference>
<evidence type="ECO:0000313" key="3">
    <source>
        <dbReference type="EMBL" id="MPN33920.1"/>
    </source>
</evidence>
<protein>
    <submittedName>
        <fullName evidence="3">Flagellar hook protein FlgE</fullName>
    </submittedName>
</protein>
<feature type="domain" description="Flagellar basal-body/hook protein C-terminal" evidence="2">
    <location>
        <begin position="62"/>
        <end position="106"/>
    </location>
</feature>
<name>A0A645H5D5_9ZZZZ</name>
<dbReference type="PANTHER" id="PTHR30435:SF19">
    <property type="entry name" value="FLAGELLAR BASAL-BODY ROD PROTEIN FLGG"/>
    <property type="match status" value="1"/>
</dbReference>
<accession>A0A645H5D5</accession>
<comment type="caution">
    <text evidence="3">The sequence shown here is derived from an EMBL/GenBank/DDBJ whole genome shotgun (WGS) entry which is preliminary data.</text>
</comment>
<dbReference type="InterPro" id="IPR010930">
    <property type="entry name" value="Flg_bb/hook_C_dom"/>
</dbReference>
<dbReference type="Pfam" id="PF06429">
    <property type="entry name" value="Flg_bbr_C"/>
    <property type="match status" value="1"/>
</dbReference>
<keyword evidence="3" id="KW-0966">Cell projection</keyword>
<dbReference type="EMBL" id="VSSQ01086672">
    <property type="protein sequence ID" value="MPN33920.1"/>
    <property type="molecule type" value="Genomic_DNA"/>
</dbReference>
<organism evidence="3">
    <name type="scientific">bioreactor metagenome</name>
    <dbReference type="NCBI Taxonomy" id="1076179"/>
    <lineage>
        <taxon>unclassified sequences</taxon>
        <taxon>metagenomes</taxon>
        <taxon>ecological metagenomes</taxon>
    </lineage>
</organism>
<dbReference type="PANTHER" id="PTHR30435">
    <property type="entry name" value="FLAGELLAR PROTEIN"/>
    <property type="match status" value="1"/>
</dbReference>
<sequence length="108" mass="11429">MDRAKTDYTDMAETENMLTQAELPGVFTFINPAALTRDGNGRLSATGASGEAVADPNAKVISGALEGSNVDIARELTDLLSAQRGFELSAKVIQTADELENIANNLRS</sequence>
<reference evidence="3" key="1">
    <citation type="submission" date="2019-08" db="EMBL/GenBank/DDBJ databases">
        <authorList>
            <person name="Kucharzyk K."/>
            <person name="Murdoch R.W."/>
            <person name="Higgins S."/>
            <person name="Loffler F."/>
        </authorList>
    </citation>
    <scope>NUCLEOTIDE SEQUENCE</scope>
</reference>
<keyword evidence="3" id="KW-0969">Cilium</keyword>
<dbReference type="AlphaFoldDB" id="A0A645H5D5"/>
<proteinExistence type="inferred from homology"/>
<keyword evidence="3" id="KW-0282">Flagellum</keyword>
<comment type="similarity">
    <text evidence="1">Belongs to the flagella basal body rod proteins family.</text>
</comment>
<evidence type="ECO:0000259" key="2">
    <source>
        <dbReference type="Pfam" id="PF06429"/>
    </source>
</evidence>